<comment type="subcellular location">
    <subcellularLocation>
        <location evidence="1 11">Cell outer membrane</location>
        <topology evidence="1 11">Multi-pass membrane protein</topology>
    </subcellularLocation>
</comment>
<dbReference type="PANTHER" id="PTHR32552">
    <property type="entry name" value="FERRICHROME IRON RECEPTOR-RELATED"/>
    <property type="match status" value="1"/>
</dbReference>
<sequence length="834" mass="88843">MTNTTPLAGALRRGLLACVAVAALGVSAPAMAQTAANQPVAFSIESQPLETALTSFARTADVQVLFAPELVRGKRANRVSGLMSPSQALGQILAGSGLVATPVGERTFSVSAGGTETSDAAQLDDVIVTAQKREQRIQDVPLAVTVIDGDDAARRGIDSVTGLVDEVPGVSVNYAFGGTNYGLISIRGIGGADDYKPNGNPSVALHIDGVYQTSNAYLGMPLFDLERVEVLKGPQGTLYGRNTTAGVINAITRGPTDVREGSARVEYGSYDYTAFETAFGGPVTERVGVRVAILAEQGGGFMDGAGAGDLAGFRLSVGGVVQNQMPPILDPGRREGFGDKDLVAGRATVAIELAPQTDLTIKLFGSRDRGETRQYDRISAALDTNIANAGENDDPYEFYSAEYPTQDIDIYGLSATLEHELGDNLNLTIVAGAQGTTRSVQGNGDGSPYPASRFDADEELSQASLEVRLGDDTGGRFDWILGGFLVSDEIDFDTRWTSYTARTMYDNLHKQTRDSLAAFGQIDFRVTERLQLSGGLRYTRDEATFSGRNDDLNPWGISTFTTTFATTNPFIWDRAFEDDNVSGRITAKYDVTSSLNVFVSAGTGYRAGGFDGTSIFTQAETLPFESETVTAYEAGLRWTTGRLRVSLDAFAYEFEELQATTRLANDTNGRANVGEAETSGIDFAINAVLFETDTQTLDVDLSAAFLDSEIISFSSARVADVLATVGDPLPGAPDVTATLSFNHGLTLSNGWRINSRLGVAHHGEESNRLNAIPGNTAEAYTLVNARVELASTADWAVYAYGRNITDEVYFPELNGASRLVGAPATYGVGLRYAF</sequence>
<evidence type="ECO:0000256" key="8">
    <source>
        <dbReference type="ARBA" id="ARBA00023077"/>
    </source>
</evidence>
<dbReference type="Proteomes" id="UP000501325">
    <property type="component" value="Chromosome"/>
</dbReference>
<evidence type="ECO:0000256" key="12">
    <source>
        <dbReference type="RuleBase" id="RU003357"/>
    </source>
</evidence>
<feature type="domain" description="Secretin/TonB short N-terminal" evidence="14">
    <location>
        <begin position="62"/>
        <end position="113"/>
    </location>
</feature>
<name>A0AB37E7H9_9CAUL</name>
<dbReference type="InterPro" id="IPR036942">
    <property type="entry name" value="Beta-barrel_TonB_sf"/>
</dbReference>
<dbReference type="InterPro" id="IPR039426">
    <property type="entry name" value="TonB-dep_rcpt-like"/>
</dbReference>
<evidence type="ECO:0000256" key="13">
    <source>
        <dbReference type="SAM" id="SignalP"/>
    </source>
</evidence>
<keyword evidence="15" id="KW-0675">Receptor</keyword>
<organism evidence="15 16">
    <name type="scientific">Brevundimonas mediterranea</name>
    <dbReference type="NCBI Taxonomy" id="74329"/>
    <lineage>
        <taxon>Bacteria</taxon>
        <taxon>Pseudomonadati</taxon>
        <taxon>Pseudomonadota</taxon>
        <taxon>Alphaproteobacteria</taxon>
        <taxon>Caulobacterales</taxon>
        <taxon>Caulobacteraceae</taxon>
        <taxon>Brevundimonas</taxon>
    </lineage>
</organism>
<dbReference type="AlphaFoldDB" id="A0AB37E7H9"/>
<evidence type="ECO:0000313" key="16">
    <source>
        <dbReference type="Proteomes" id="UP000501325"/>
    </source>
</evidence>
<keyword evidence="4" id="KW-0410">Iron transport</keyword>
<keyword evidence="13" id="KW-0732">Signal</keyword>
<keyword evidence="8 12" id="KW-0798">TonB box</keyword>
<dbReference type="Pfam" id="PF07715">
    <property type="entry name" value="Plug"/>
    <property type="match status" value="1"/>
</dbReference>
<comment type="similarity">
    <text evidence="11 12">Belongs to the TonB-dependent receptor family.</text>
</comment>
<proteinExistence type="inferred from homology"/>
<dbReference type="InterPro" id="IPR000531">
    <property type="entry name" value="Beta-barrel_TonB"/>
</dbReference>
<keyword evidence="6" id="KW-0408">Iron</keyword>
<keyword evidence="10 11" id="KW-0998">Cell outer membrane</keyword>
<evidence type="ECO:0000256" key="5">
    <source>
        <dbReference type="ARBA" id="ARBA00022692"/>
    </source>
</evidence>
<evidence type="ECO:0000256" key="3">
    <source>
        <dbReference type="ARBA" id="ARBA00022452"/>
    </source>
</evidence>
<keyword evidence="5 11" id="KW-0812">Transmembrane</keyword>
<dbReference type="SMART" id="SM00965">
    <property type="entry name" value="STN"/>
    <property type="match status" value="1"/>
</dbReference>
<dbReference type="KEGG" id="bmed:GYM46_09230"/>
<dbReference type="GO" id="GO:0006826">
    <property type="term" value="P:iron ion transport"/>
    <property type="evidence" value="ECO:0007669"/>
    <property type="project" value="UniProtKB-KW"/>
</dbReference>
<dbReference type="EMBL" id="CP048751">
    <property type="protein sequence ID" value="QIH73112.1"/>
    <property type="molecule type" value="Genomic_DNA"/>
</dbReference>
<keyword evidence="3 11" id="KW-1134">Transmembrane beta strand</keyword>
<feature type="signal peptide" evidence="13">
    <location>
        <begin position="1"/>
        <end position="32"/>
    </location>
</feature>
<dbReference type="RefSeq" id="WP_164952678.1">
    <property type="nucleotide sequence ID" value="NZ_CP048751.1"/>
</dbReference>
<evidence type="ECO:0000256" key="7">
    <source>
        <dbReference type="ARBA" id="ARBA00023065"/>
    </source>
</evidence>
<dbReference type="InterPro" id="IPR011662">
    <property type="entry name" value="Secretin/TonB_short_N"/>
</dbReference>
<evidence type="ECO:0000256" key="11">
    <source>
        <dbReference type="PROSITE-ProRule" id="PRU01360"/>
    </source>
</evidence>
<keyword evidence="2 11" id="KW-0813">Transport</keyword>
<dbReference type="InterPro" id="IPR012910">
    <property type="entry name" value="Plug_dom"/>
</dbReference>
<evidence type="ECO:0000259" key="14">
    <source>
        <dbReference type="SMART" id="SM00965"/>
    </source>
</evidence>
<evidence type="ECO:0000256" key="4">
    <source>
        <dbReference type="ARBA" id="ARBA00022496"/>
    </source>
</evidence>
<dbReference type="SUPFAM" id="SSF56935">
    <property type="entry name" value="Porins"/>
    <property type="match status" value="1"/>
</dbReference>
<dbReference type="PANTHER" id="PTHR32552:SF81">
    <property type="entry name" value="TONB-DEPENDENT OUTER MEMBRANE RECEPTOR"/>
    <property type="match status" value="1"/>
</dbReference>
<keyword evidence="9 11" id="KW-0472">Membrane</keyword>
<dbReference type="Gene3D" id="2.40.170.20">
    <property type="entry name" value="TonB-dependent receptor, beta-barrel domain"/>
    <property type="match status" value="1"/>
</dbReference>
<evidence type="ECO:0000256" key="9">
    <source>
        <dbReference type="ARBA" id="ARBA00023136"/>
    </source>
</evidence>
<evidence type="ECO:0000256" key="2">
    <source>
        <dbReference type="ARBA" id="ARBA00022448"/>
    </source>
</evidence>
<dbReference type="GO" id="GO:0009279">
    <property type="term" value="C:cell outer membrane"/>
    <property type="evidence" value="ECO:0007669"/>
    <property type="project" value="UniProtKB-SubCell"/>
</dbReference>
<reference evidence="15 16" key="1">
    <citation type="submission" date="2020-01" db="EMBL/GenBank/DDBJ databases">
        <authorList>
            <person name="Wang S."/>
        </authorList>
    </citation>
    <scope>NUCLEOTIDE SEQUENCE [LARGE SCALE GENOMIC DNA]</scope>
    <source>
        <strain evidence="15 16">D151-2-6</strain>
    </source>
</reference>
<dbReference type="Gene3D" id="3.55.50.30">
    <property type="match status" value="1"/>
</dbReference>
<dbReference type="Pfam" id="PF07660">
    <property type="entry name" value="STN"/>
    <property type="match status" value="1"/>
</dbReference>
<evidence type="ECO:0000256" key="10">
    <source>
        <dbReference type="ARBA" id="ARBA00023237"/>
    </source>
</evidence>
<evidence type="ECO:0000256" key="1">
    <source>
        <dbReference type="ARBA" id="ARBA00004571"/>
    </source>
</evidence>
<keyword evidence="7" id="KW-0406">Ion transport</keyword>
<evidence type="ECO:0000313" key="15">
    <source>
        <dbReference type="EMBL" id="QIH73112.1"/>
    </source>
</evidence>
<dbReference type="PROSITE" id="PS52016">
    <property type="entry name" value="TONB_DEPENDENT_REC_3"/>
    <property type="match status" value="1"/>
</dbReference>
<gene>
    <name evidence="15" type="ORF">GYM46_09230</name>
</gene>
<protein>
    <submittedName>
        <fullName evidence="15">TonB-dependent receptor</fullName>
    </submittedName>
</protein>
<accession>A0AB37E7H9</accession>
<dbReference type="Pfam" id="PF00593">
    <property type="entry name" value="TonB_dep_Rec_b-barrel"/>
    <property type="match status" value="1"/>
</dbReference>
<evidence type="ECO:0000256" key="6">
    <source>
        <dbReference type="ARBA" id="ARBA00023004"/>
    </source>
</evidence>
<feature type="chain" id="PRO_5044230950" evidence="13">
    <location>
        <begin position="33"/>
        <end position="834"/>
    </location>
</feature>